<comment type="caution">
    <text evidence="1">The sequence shown here is derived from an EMBL/GenBank/DDBJ whole genome shotgun (WGS) entry which is preliminary data.</text>
</comment>
<proteinExistence type="predicted"/>
<evidence type="ECO:0000313" key="2">
    <source>
        <dbReference type="Proteomes" id="UP000031512"/>
    </source>
</evidence>
<reference evidence="1 2" key="1">
    <citation type="journal article" date="2012" name="BMC Genomics">
        <title>Comparative genomic analysis and phylogenetic position of Theileria equi.</title>
        <authorList>
            <person name="Kappmeyer L.S."/>
            <person name="Thiagarajan M."/>
            <person name="Herndon D.R."/>
            <person name="Ramsay J.D."/>
            <person name="Caler E."/>
            <person name="Djikeng A."/>
            <person name="Gillespie J.J."/>
            <person name="Lau A.O."/>
            <person name="Roalson E.H."/>
            <person name="Silva J.C."/>
            <person name="Silva M.G."/>
            <person name="Suarez C.E."/>
            <person name="Ueti M.W."/>
            <person name="Nene V.M."/>
            <person name="Mealey R.H."/>
            <person name="Knowles D.P."/>
            <person name="Brayton K.A."/>
        </authorList>
    </citation>
    <scope>NUCLEOTIDE SEQUENCE [LARGE SCALE GENOMIC DNA]</scope>
    <source>
        <strain evidence="1 2">WA</strain>
    </source>
</reference>
<accession>L1LAF4</accession>
<dbReference type="AlphaFoldDB" id="L1LAF4"/>
<sequence>MVGITTTDTGNRTKYYKNSDGNKWVEKHDLSTNGELIEKKLDDLNCYSNDAVTVKLTKDAYGTGKLHCCDGHKNHSKVSVEPVSVNHPHSRHHLGSENLTVKKYSILGTTLAAIKHDSSSEDKKNRIKRIKIPGLKASGNDPVDIYTVYSGNSKNPELIYVKGGDPSVDRKWFKKGGNGDENWTKAPELSGIIPENITECANWNSLVGELRDSNSDLQDCSQEKLRKQKLQTQRSEEVAPGTTTLPTAPEVTEIQHLSDPFSLTVATQPYLEAPPAHQPRGNDSSWIEHTVFGCLASWSNGVLLHCG</sequence>
<protein>
    <submittedName>
        <fullName evidence="1">Uncharacterized protein</fullName>
    </submittedName>
</protein>
<name>L1LAF4_THEEQ</name>
<keyword evidence="2" id="KW-1185">Reference proteome</keyword>
<dbReference type="Proteomes" id="UP000031512">
    <property type="component" value="Unassembled WGS sequence"/>
</dbReference>
<dbReference type="EMBL" id="ACOU01000007">
    <property type="protein sequence ID" value="EKX72153.1"/>
    <property type="molecule type" value="Genomic_DNA"/>
</dbReference>
<organism evidence="1 2">
    <name type="scientific">Theileria equi strain WA</name>
    <dbReference type="NCBI Taxonomy" id="1537102"/>
    <lineage>
        <taxon>Eukaryota</taxon>
        <taxon>Sar</taxon>
        <taxon>Alveolata</taxon>
        <taxon>Apicomplexa</taxon>
        <taxon>Aconoidasida</taxon>
        <taxon>Piroplasmida</taxon>
        <taxon>Theileriidae</taxon>
        <taxon>Theileria</taxon>
    </lineage>
</organism>
<dbReference type="KEGG" id="beq:BEWA_046170"/>
<evidence type="ECO:0000313" key="1">
    <source>
        <dbReference type="EMBL" id="EKX72153.1"/>
    </source>
</evidence>
<dbReference type="GeneID" id="15804212"/>
<dbReference type="RefSeq" id="XP_004831605.1">
    <property type="nucleotide sequence ID" value="XM_004831548.1"/>
</dbReference>
<dbReference type="VEuPathDB" id="PiroplasmaDB:BEWA_046170"/>
<gene>
    <name evidence="1" type="ORF">BEWA_046170</name>
</gene>